<dbReference type="GO" id="GO:0051045">
    <property type="term" value="P:negative regulation of membrane protein ectodomain proteolysis"/>
    <property type="evidence" value="ECO:0007669"/>
    <property type="project" value="TreeGrafter"/>
</dbReference>
<dbReference type="GO" id="GO:0046872">
    <property type="term" value="F:metal ion binding"/>
    <property type="evidence" value="ECO:0007669"/>
    <property type="project" value="UniProtKB-KW"/>
</dbReference>
<accession>A0A8W8LXY7</accession>
<dbReference type="Gene3D" id="2.40.50.120">
    <property type="match status" value="1"/>
</dbReference>
<evidence type="ECO:0000313" key="12">
    <source>
        <dbReference type="Proteomes" id="UP000005408"/>
    </source>
</evidence>
<dbReference type="AlphaFoldDB" id="A0A8W8LXY7"/>
<dbReference type="CDD" id="cd03577">
    <property type="entry name" value="NTR_TIMP_like"/>
    <property type="match status" value="1"/>
</dbReference>
<dbReference type="GO" id="GO:0002020">
    <property type="term" value="F:protease binding"/>
    <property type="evidence" value="ECO:0007669"/>
    <property type="project" value="TreeGrafter"/>
</dbReference>
<evidence type="ECO:0000256" key="7">
    <source>
        <dbReference type="ARBA" id="ARBA00023215"/>
    </source>
</evidence>
<dbReference type="EnsemblMetazoa" id="G30256.1">
    <property type="protein sequence ID" value="G30256.1:cds"/>
    <property type="gene ID" value="G30256"/>
</dbReference>
<keyword evidence="3" id="KW-0964">Secreted</keyword>
<name>A0A8W8LXY7_MAGGI</name>
<evidence type="ECO:0000256" key="8">
    <source>
        <dbReference type="PIRSR" id="PIRSR601820-1"/>
    </source>
</evidence>
<feature type="domain" description="NTR" evidence="10">
    <location>
        <begin position="77"/>
        <end position="205"/>
    </location>
</feature>
<feature type="disulfide bond" evidence="9">
    <location>
        <begin position="207"/>
        <end position="255"/>
    </location>
</feature>
<sequence>MILLFVEFLLSNFEKNDTGYYGEAQLEHCSRGLLNIQCYVHKVSLFDCHYPQEKMQQSNFLLFVVLTVLCVRSAHTCMCDFTHPQNNFCSADFVIKATIVKEELKFGDESMDIPFPLQKNYTVQFKKRDIFKGSSLLGSSDTLVIKTSGTPWNCGETFTLNKEYVISGFVSDGEFFTNNCQWNPEYLTLEPHQRRGIRYMYEQGCNCTIHHCRGENCDFPQSLNPDQTCIWPGSYNTNDCYAKYGFCLPDIFGVCYWKQNRMLGGCLQREGGVLP</sequence>
<comment type="subcellular location">
    <subcellularLocation>
        <location evidence="1">Secreted</location>
    </subcellularLocation>
</comment>
<dbReference type="SMART" id="SM00206">
    <property type="entry name" value="NTR"/>
    <property type="match status" value="1"/>
</dbReference>
<keyword evidence="8" id="KW-0862">Zinc</keyword>
<organism evidence="11 12">
    <name type="scientific">Magallana gigas</name>
    <name type="common">Pacific oyster</name>
    <name type="synonym">Crassostrea gigas</name>
    <dbReference type="NCBI Taxonomy" id="29159"/>
    <lineage>
        <taxon>Eukaryota</taxon>
        <taxon>Metazoa</taxon>
        <taxon>Spiralia</taxon>
        <taxon>Lophotrochozoa</taxon>
        <taxon>Mollusca</taxon>
        <taxon>Bivalvia</taxon>
        <taxon>Autobranchia</taxon>
        <taxon>Pteriomorphia</taxon>
        <taxon>Ostreida</taxon>
        <taxon>Ostreoidea</taxon>
        <taxon>Ostreidae</taxon>
        <taxon>Magallana</taxon>
    </lineage>
</organism>
<dbReference type="PANTHER" id="PTHR11844:SF33">
    <property type="entry name" value="TISSUE INHIBITOR OF METALLOPROTEINASE"/>
    <property type="match status" value="1"/>
</dbReference>
<feature type="disulfide bond" evidence="9">
    <location>
        <begin position="79"/>
        <end position="180"/>
    </location>
</feature>
<dbReference type="GO" id="GO:0031012">
    <property type="term" value="C:extracellular matrix"/>
    <property type="evidence" value="ECO:0007669"/>
    <property type="project" value="TreeGrafter"/>
</dbReference>
<dbReference type="Proteomes" id="UP000005408">
    <property type="component" value="Unassembled WGS sequence"/>
</dbReference>
<feature type="binding site" evidence="8">
    <location>
        <position position="77"/>
    </location>
    <ligand>
        <name>Zn(2+)</name>
        <dbReference type="ChEBI" id="CHEBI:29105"/>
        <note>ligand shared with metalloproteinase partner</note>
    </ligand>
</feature>
<dbReference type="InterPro" id="IPR027465">
    <property type="entry name" value="TIMP_C"/>
</dbReference>
<keyword evidence="4" id="KW-0483">Metalloprotease inhibitor</keyword>
<dbReference type="Gene3D" id="3.90.370.10">
    <property type="entry name" value="Tissue inhibitor of metalloproteinase-1. Chain B, domain 1"/>
    <property type="match status" value="1"/>
</dbReference>
<evidence type="ECO:0000256" key="2">
    <source>
        <dbReference type="ARBA" id="ARBA00011027"/>
    </source>
</evidence>
<dbReference type="SUPFAM" id="SSF50242">
    <property type="entry name" value="TIMP-like"/>
    <property type="match status" value="1"/>
</dbReference>
<feature type="disulfide bond" evidence="9">
    <location>
        <begin position="212"/>
        <end position="217"/>
    </location>
</feature>
<dbReference type="InterPro" id="IPR001134">
    <property type="entry name" value="Netrin_domain"/>
</dbReference>
<dbReference type="Pfam" id="PF00965">
    <property type="entry name" value="TIMP"/>
    <property type="match status" value="1"/>
</dbReference>
<dbReference type="InterPro" id="IPR008993">
    <property type="entry name" value="TIMP-like_OB-fold"/>
</dbReference>
<protein>
    <recommendedName>
        <fullName evidence="10">NTR domain-containing protein</fullName>
    </recommendedName>
</protein>
<reference evidence="11" key="1">
    <citation type="submission" date="2022-08" db="UniProtKB">
        <authorList>
            <consortium name="EnsemblMetazoa"/>
        </authorList>
    </citation>
    <scope>IDENTIFICATION</scope>
    <source>
        <strain evidence="11">05x7-T-G4-1.051#20</strain>
    </source>
</reference>
<feature type="disulfide bond" evidence="9">
    <location>
        <begin position="229"/>
        <end position="247"/>
    </location>
</feature>
<keyword evidence="5" id="KW-0646">Protease inhibitor</keyword>
<feature type="disulfide bond" evidence="9">
    <location>
        <begin position="89"/>
        <end position="205"/>
    </location>
</feature>
<comment type="similarity">
    <text evidence="2">Belongs to the protease inhibitor I35 (TIMP) family.</text>
</comment>
<evidence type="ECO:0000256" key="4">
    <source>
        <dbReference type="ARBA" id="ARBA00022608"/>
    </source>
</evidence>
<evidence type="ECO:0000259" key="10">
    <source>
        <dbReference type="PROSITE" id="PS50189"/>
    </source>
</evidence>
<dbReference type="InterPro" id="IPR001820">
    <property type="entry name" value="TIMP"/>
</dbReference>
<keyword evidence="6 9" id="KW-1015">Disulfide bond</keyword>
<keyword evidence="8" id="KW-0479">Metal-binding</keyword>
<evidence type="ECO:0000313" key="11">
    <source>
        <dbReference type="EnsemblMetazoa" id="G30256.1:cds"/>
    </source>
</evidence>
<evidence type="ECO:0000256" key="5">
    <source>
        <dbReference type="ARBA" id="ARBA00022690"/>
    </source>
</evidence>
<evidence type="ECO:0000256" key="9">
    <source>
        <dbReference type="PIRSR" id="PIRSR601820-3"/>
    </source>
</evidence>
<dbReference type="PANTHER" id="PTHR11844">
    <property type="entry name" value="METALLOPROTEASE INHIBITOR"/>
    <property type="match status" value="1"/>
</dbReference>
<keyword evidence="12" id="KW-1185">Reference proteome</keyword>
<evidence type="ECO:0000256" key="1">
    <source>
        <dbReference type="ARBA" id="ARBA00004613"/>
    </source>
</evidence>
<proteinExistence type="inferred from homology"/>
<dbReference type="GO" id="GO:0005615">
    <property type="term" value="C:extracellular space"/>
    <property type="evidence" value="ECO:0007669"/>
    <property type="project" value="TreeGrafter"/>
</dbReference>
<evidence type="ECO:0000256" key="6">
    <source>
        <dbReference type="ARBA" id="ARBA00023157"/>
    </source>
</evidence>
<dbReference type="PROSITE" id="PS50189">
    <property type="entry name" value="NTR"/>
    <property type="match status" value="1"/>
</dbReference>
<evidence type="ECO:0000256" key="3">
    <source>
        <dbReference type="ARBA" id="ARBA00022525"/>
    </source>
</evidence>
<keyword evidence="7" id="KW-0481">Metalloenzyme inhibitor</keyword>
<dbReference type="GO" id="GO:0008191">
    <property type="term" value="F:metalloendopeptidase inhibitor activity"/>
    <property type="evidence" value="ECO:0007669"/>
    <property type="project" value="InterPro"/>
</dbReference>
<feature type="disulfide bond" evidence="9">
    <location>
        <begin position="77"/>
        <end position="154"/>
    </location>
</feature>